<keyword evidence="4 9" id="KW-0812">Transmembrane</keyword>
<dbReference type="PROSITE" id="PS50893">
    <property type="entry name" value="ABC_TRANSPORTER_2"/>
    <property type="match status" value="2"/>
</dbReference>
<feature type="transmembrane region" description="Helical" evidence="9">
    <location>
        <begin position="1156"/>
        <end position="1178"/>
    </location>
</feature>
<dbReference type="InterPro" id="IPR050352">
    <property type="entry name" value="ABCG_transporters"/>
</dbReference>
<evidence type="ECO:0000256" key="2">
    <source>
        <dbReference type="ARBA" id="ARBA00005814"/>
    </source>
</evidence>
<accession>A0ABQ8IZ36</accession>
<evidence type="ECO:0000256" key="4">
    <source>
        <dbReference type="ARBA" id="ARBA00022692"/>
    </source>
</evidence>
<comment type="subcellular location">
    <subcellularLocation>
        <location evidence="1">Membrane</location>
        <topology evidence="1">Multi-pass membrane protein</topology>
    </subcellularLocation>
</comment>
<sequence length="1348" mass="158768">MNLNESSQQQQQQQQTSILWRNLSYNYHNPLGLNNNNNNNEKSSILQCLNGHLCYQTLNGLLGPSGSGKTTLLKCLSGRIKSGLNVHTEIYLNSTESKRLTKTIRFIEQNDKNVYGHMTVRQILSYAFHFKNNQSHLYDIDSHISIIMNDLLLDETTILDRRFEQCSGGEQHRIIIAQELMSLKQPTFLFIDEPTTGLDSNSALLLMKCLWRLSQHNRMTIFVSIHSPNSDIMKLFDKIYILAKDGVCIYSDSPKCLDEKIGQQLNHDDDDNRLKKSSSSIEQIIRIACNNKNHPLIQKWTKLTLENENEQFNQIMMAKNTDVDNRLKFQPKGILIGQKCFHFKDLYIQLRRIFNIQFMIEWRNLVSIMLFYMIVFPFIASFFDEKIVQSYTNCHMVDYNGKLRNQTCYERLNNEINTNEYIIYLWYCQCISGYSIMILSTISISSMLKMFRNEHRNHWYHFGVLFIAITMITFIHLGLLSWLIGTMIYFSVNHSYVDQYRLNWYRIIHFISFIWLNNIYLQSFGQLWSVIFFSDQQQQQQSSDKELAIIIGMFFFQSTFLFNGFMIENPNRLYLMKILSYFLPVKIISNGLMYSFYGIDRNCSKLSSIVLDDFDVQIDHIYSDILIILIHCLLARSLTYMIMLIKFFGFKNFYWTKKFQPFNGYINPFDNDDVDNNNRDEMKIEMIKINSINDENQIQTLNNQDNHENIIIAWRSIYLFTSSNTIYEIRSINNFNIDNNEIMKKNFILKNLNGQFRFGTLNAIMGPSGSGKTSLLKVLNGQWKRRLCYESKFYLNRFKLIKRCFLEQDISGHLMSGLTGRQTLIYASRLKNLFDSKNIDHEAIADRILNELLIVKIADKIVQKCSNGERKRLALGIEMTSIIMPNLICIDEPTSGLDSNSAEIIITCLRRIVHEHNITIIASIHQPQSEILEIFNEIYVLAKNGVCVYSGKPDTIIEHLSKVLKNIDLKSNQYYSSSIEKLINYCSVETTTDSIVEKMVNITCNKIIQSKQFKLINDNDDHDDDDDIYSNRQRFSLKSSWILLQRYCHNPMFKWTIILSIFPIILIILLRNFYPAKIAKQNGCFNFLENDFNYTICYDDDWKMINKDLMDNTRYTIYITFIFLTWILIPASILFAQEMILFDNEHRNGWYSTGSFYLMKSIAEFLPMFITTSIFVYVADIYESIHSGIYFWMLLLFIFGSLAMQGMGHLLAIITNGNFFALITILPGWMTLLFLLSNFATPIQRLNYYYQLLSNLSPYRFVMESLLILQYGFGRCQSKYEIQFVLYRMAFVHNDDDNNYYYQHFYYCIQQLLLNIFIYRLLALIMLIIRTEPFDNYRRKRIRQHYKT</sequence>
<feature type="transmembrane region" description="Helical" evidence="9">
    <location>
        <begin position="1219"/>
        <end position="1240"/>
    </location>
</feature>
<dbReference type="InterPro" id="IPR027417">
    <property type="entry name" value="P-loop_NTPase"/>
</dbReference>
<feature type="transmembrane region" description="Helical" evidence="9">
    <location>
        <begin position="1190"/>
        <end position="1213"/>
    </location>
</feature>
<dbReference type="InterPro" id="IPR003439">
    <property type="entry name" value="ABC_transporter-like_ATP-bd"/>
</dbReference>
<evidence type="ECO:0000256" key="3">
    <source>
        <dbReference type="ARBA" id="ARBA00022448"/>
    </source>
</evidence>
<dbReference type="EMBL" id="NJHN03000096">
    <property type="protein sequence ID" value="KAH9415482.1"/>
    <property type="molecule type" value="Genomic_DNA"/>
</dbReference>
<dbReference type="Pfam" id="PF00005">
    <property type="entry name" value="ABC_tran"/>
    <property type="match status" value="2"/>
</dbReference>
<comment type="caution">
    <text evidence="11">The sequence shown here is derived from an EMBL/GenBank/DDBJ whole genome shotgun (WGS) entry which is preliminary data.</text>
</comment>
<feature type="transmembrane region" description="Helical" evidence="9">
    <location>
        <begin position="1115"/>
        <end position="1136"/>
    </location>
</feature>
<dbReference type="InterPro" id="IPR013525">
    <property type="entry name" value="ABC2_TM"/>
</dbReference>
<keyword evidence="5" id="KW-0547">Nucleotide-binding</keyword>
<dbReference type="Gene3D" id="3.40.50.300">
    <property type="entry name" value="P-loop containing nucleotide triphosphate hydrolases"/>
    <property type="match status" value="2"/>
</dbReference>
<evidence type="ECO:0000256" key="6">
    <source>
        <dbReference type="ARBA" id="ARBA00022840"/>
    </source>
</evidence>
<dbReference type="InterPro" id="IPR003593">
    <property type="entry name" value="AAA+_ATPase"/>
</dbReference>
<reference evidence="11 12" key="2">
    <citation type="journal article" date="2022" name="Mol. Biol. Evol.">
        <title>Comparative Genomics Reveals Insights into the Divergent Evolution of Astigmatic Mites and Household Pest Adaptations.</title>
        <authorList>
            <person name="Xiong Q."/>
            <person name="Wan A.T."/>
            <person name="Liu X."/>
            <person name="Fung C.S."/>
            <person name="Xiao X."/>
            <person name="Malainual N."/>
            <person name="Hou J."/>
            <person name="Wang L."/>
            <person name="Wang M."/>
            <person name="Yang K.Y."/>
            <person name="Cui Y."/>
            <person name="Leung E.L."/>
            <person name="Nong W."/>
            <person name="Shin S.K."/>
            <person name="Au S.W."/>
            <person name="Jeong K.Y."/>
            <person name="Chew F.T."/>
            <person name="Hui J.H."/>
            <person name="Leung T.F."/>
            <person name="Tungtrongchitr A."/>
            <person name="Zhong N."/>
            <person name="Liu Z."/>
            <person name="Tsui S.K."/>
        </authorList>
    </citation>
    <scope>NUCLEOTIDE SEQUENCE [LARGE SCALE GENOMIC DNA]</scope>
    <source>
        <strain evidence="11">Derp</strain>
    </source>
</reference>
<dbReference type="Pfam" id="PF01061">
    <property type="entry name" value="ABC2_membrane"/>
    <property type="match status" value="1"/>
</dbReference>
<evidence type="ECO:0000256" key="8">
    <source>
        <dbReference type="ARBA" id="ARBA00023136"/>
    </source>
</evidence>
<feature type="domain" description="ABC transporter" evidence="10">
    <location>
        <begin position="31"/>
        <end position="269"/>
    </location>
</feature>
<dbReference type="SMART" id="SM00382">
    <property type="entry name" value="AAA"/>
    <property type="match status" value="2"/>
</dbReference>
<reference evidence="11 12" key="1">
    <citation type="journal article" date="2018" name="J. Allergy Clin. Immunol.">
        <title>High-quality assembly of Dermatophagoides pteronyssinus genome and transcriptome reveals a wide range of novel allergens.</title>
        <authorList>
            <person name="Liu X.Y."/>
            <person name="Yang K.Y."/>
            <person name="Wang M.Q."/>
            <person name="Kwok J.S."/>
            <person name="Zeng X."/>
            <person name="Yang Z."/>
            <person name="Xiao X.J."/>
            <person name="Lau C.P."/>
            <person name="Li Y."/>
            <person name="Huang Z.M."/>
            <person name="Ba J.G."/>
            <person name="Yim A.K."/>
            <person name="Ouyang C.Y."/>
            <person name="Ngai S.M."/>
            <person name="Chan T.F."/>
            <person name="Leung E.L."/>
            <person name="Liu L."/>
            <person name="Liu Z.G."/>
            <person name="Tsui S.K."/>
        </authorList>
    </citation>
    <scope>NUCLEOTIDE SEQUENCE [LARGE SCALE GENOMIC DNA]</scope>
    <source>
        <strain evidence="11">Derp</strain>
    </source>
</reference>
<gene>
    <name evidence="11" type="primary">wht-4_14</name>
    <name evidence="11" type="ORF">DERP_010338</name>
</gene>
<feature type="transmembrane region" description="Helical" evidence="9">
    <location>
        <begin position="421"/>
        <end position="448"/>
    </location>
</feature>
<keyword evidence="8 9" id="KW-0472">Membrane</keyword>
<feature type="transmembrane region" description="Helical" evidence="9">
    <location>
        <begin position="460"/>
        <end position="484"/>
    </location>
</feature>
<feature type="transmembrane region" description="Helical" evidence="9">
    <location>
        <begin position="625"/>
        <end position="648"/>
    </location>
</feature>
<evidence type="ECO:0000313" key="12">
    <source>
        <dbReference type="Proteomes" id="UP000887458"/>
    </source>
</evidence>
<evidence type="ECO:0000313" key="11">
    <source>
        <dbReference type="EMBL" id="KAH9415482.1"/>
    </source>
</evidence>
<evidence type="ECO:0000259" key="10">
    <source>
        <dbReference type="PROSITE" id="PS50893"/>
    </source>
</evidence>
<name>A0ABQ8IZ36_DERPT</name>
<feature type="transmembrane region" description="Helical" evidence="9">
    <location>
        <begin position="362"/>
        <end position="383"/>
    </location>
</feature>
<keyword evidence="3" id="KW-0813">Transport</keyword>
<feature type="transmembrane region" description="Helical" evidence="9">
    <location>
        <begin position="504"/>
        <end position="521"/>
    </location>
</feature>
<comment type="similarity">
    <text evidence="2">Belongs to the ABC transporter superfamily. ABCG family. Eye pigment precursor importer (TC 3.A.1.204) subfamily.</text>
</comment>
<dbReference type="Proteomes" id="UP000887458">
    <property type="component" value="Unassembled WGS sequence"/>
</dbReference>
<feature type="transmembrane region" description="Helical" evidence="9">
    <location>
        <begin position="547"/>
        <end position="566"/>
    </location>
</feature>
<evidence type="ECO:0000256" key="9">
    <source>
        <dbReference type="SAM" id="Phobius"/>
    </source>
</evidence>
<proteinExistence type="inferred from homology"/>
<dbReference type="SUPFAM" id="SSF52540">
    <property type="entry name" value="P-loop containing nucleoside triphosphate hydrolases"/>
    <property type="match status" value="2"/>
</dbReference>
<evidence type="ECO:0000256" key="1">
    <source>
        <dbReference type="ARBA" id="ARBA00004141"/>
    </source>
</evidence>
<evidence type="ECO:0000256" key="5">
    <source>
        <dbReference type="ARBA" id="ARBA00022741"/>
    </source>
</evidence>
<feature type="transmembrane region" description="Helical" evidence="9">
    <location>
        <begin position="1052"/>
        <end position="1070"/>
    </location>
</feature>
<keyword evidence="6" id="KW-0067">ATP-binding</keyword>
<feature type="transmembrane region" description="Helical" evidence="9">
    <location>
        <begin position="1304"/>
        <end position="1329"/>
    </location>
</feature>
<keyword evidence="12" id="KW-1185">Reference proteome</keyword>
<dbReference type="PANTHER" id="PTHR48041:SF139">
    <property type="entry name" value="PROTEIN SCARLET"/>
    <property type="match status" value="1"/>
</dbReference>
<evidence type="ECO:0000256" key="7">
    <source>
        <dbReference type="ARBA" id="ARBA00022989"/>
    </source>
</evidence>
<protein>
    <submittedName>
        <fullName evidence="11">ABC protein, sub ABCG</fullName>
    </submittedName>
</protein>
<dbReference type="PANTHER" id="PTHR48041">
    <property type="entry name" value="ABC TRANSPORTER G FAMILY MEMBER 28"/>
    <property type="match status" value="1"/>
</dbReference>
<feature type="domain" description="ABC transporter" evidence="10">
    <location>
        <begin position="729"/>
        <end position="969"/>
    </location>
</feature>
<keyword evidence="7 9" id="KW-1133">Transmembrane helix</keyword>
<feature type="transmembrane region" description="Helical" evidence="9">
    <location>
        <begin position="578"/>
        <end position="597"/>
    </location>
</feature>
<organism evidence="11 12">
    <name type="scientific">Dermatophagoides pteronyssinus</name>
    <name type="common">European house dust mite</name>
    <dbReference type="NCBI Taxonomy" id="6956"/>
    <lineage>
        <taxon>Eukaryota</taxon>
        <taxon>Metazoa</taxon>
        <taxon>Ecdysozoa</taxon>
        <taxon>Arthropoda</taxon>
        <taxon>Chelicerata</taxon>
        <taxon>Arachnida</taxon>
        <taxon>Acari</taxon>
        <taxon>Acariformes</taxon>
        <taxon>Sarcoptiformes</taxon>
        <taxon>Astigmata</taxon>
        <taxon>Psoroptidia</taxon>
        <taxon>Analgoidea</taxon>
        <taxon>Pyroglyphidae</taxon>
        <taxon>Dermatophagoidinae</taxon>
        <taxon>Dermatophagoides</taxon>
    </lineage>
</organism>